<comment type="similarity">
    <text evidence="1">Belongs to the sigma-70 factor family. ECF subfamily.</text>
</comment>
<dbReference type="InterPro" id="IPR039425">
    <property type="entry name" value="RNA_pol_sigma-70-like"/>
</dbReference>
<dbReference type="Proteomes" id="UP000033035">
    <property type="component" value="Unassembled WGS sequence"/>
</dbReference>
<evidence type="ECO:0000256" key="4">
    <source>
        <dbReference type="ARBA" id="ARBA00023163"/>
    </source>
</evidence>
<organism evidence="7 8">
    <name type="scientific">Parabacteroides gordonii MS-1 = DSM 23371</name>
    <dbReference type="NCBI Taxonomy" id="1203610"/>
    <lineage>
        <taxon>Bacteria</taxon>
        <taxon>Pseudomonadati</taxon>
        <taxon>Bacteroidota</taxon>
        <taxon>Bacteroidia</taxon>
        <taxon>Bacteroidales</taxon>
        <taxon>Tannerellaceae</taxon>
        <taxon>Parabacteroides</taxon>
    </lineage>
</organism>
<dbReference type="Pfam" id="PF04542">
    <property type="entry name" value="Sigma70_r2"/>
    <property type="match status" value="1"/>
</dbReference>
<dbReference type="NCBIfam" id="TIGR02937">
    <property type="entry name" value="sigma70-ECF"/>
    <property type="match status" value="1"/>
</dbReference>
<dbReference type="InterPro" id="IPR014327">
    <property type="entry name" value="RNA_pol_sigma70_bacteroid"/>
</dbReference>
<dbReference type="GO" id="GO:0006352">
    <property type="term" value="P:DNA-templated transcription initiation"/>
    <property type="evidence" value="ECO:0007669"/>
    <property type="project" value="InterPro"/>
</dbReference>
<dbReference type="AlphaFoldDB" id="A0A0F5JJB0"/>
<reference evidence="7 8" key="1">
    <citation type="submission" date="2013-04" db="EMBL/GenBank/DDBJ databases">
        <title>The Genome Sequence of Parabacteroides gordonii DSM 23371.</title>
        <authorList>
            <consortium name="The Broad Institute Genomics Platform"/>
            <person name="Earl A."/>
            <person name="Ward D."/>
            <person name="Feldgarden M."/>
            <person name="Gevers D."/>
            <person name="Martens E."/>
            <person name="Sakamoto M."/>
            <person name="Benno Y."/>
            <person name="Suzuki N."/>
            <person name="Matsunaga N."/>
            <person name="Koshihara K."/>
            <person name="Seki M."/>
            <person name="Komiya H."/>
            <person name="Walker B."/>
            <person name="Young S."/>
            <person name="Zeng Q."/>
            <person name="Gargeya S."/>
            <person name="Fitzgerald M."/>
            <person name="Haas B."/>
            <person name="Abouelleil A."/>
            <person name="Allen A.W."/>
            <person name="Alvarado L."/>
            <person name="Arachchi H.M."/>
            <person name="Berlin A.M."/>
            <person name="Chapman S.B."/>
            <person name="Gainer-Dewar J."/>
            <person name="Goldberg J."/>
            <person name="Griggs A."/>
            <person name="Gujja S."/>
            <person name="Hansen M."/>
            <person name="Howarth C."/>
            <person name="Imamovic A."/>
            <person name="Ireland A."/>
            <person name="Larimer J."/>
            <person name="McCowan C."/>
            <person name="Murphy C."/>
            <person name="Pearson M."/>
            <person name="Poon T.W."/>
            <person name="Priest M."/>
            <person name="Roberts A."/>
            <person name="Saif S."/>
            <person name="Shea T."/>
            <person name="Sisk P."/>
            <person name="Sykes S."/>
            <person name="Wortman J."/>
            <person name="Nusbaum C."/>
            <person name="Birren B."/>
        </authorList>
    </citation>
    <scope>NUCLEOTIDE SEQUENCE [LARGE SCALE GENOMIC DNA]</scope>
    <source>
        <strain evidence="7 8">MS-1</strain>
    </source>
</reference>
<gene>
    <name evidence="7" type="ORF">HMPREF1536_01715</name>
</gene>
<evidence type="ECO:0000256" key="2">
    <source>
        <dbReference type="ARBA" id="ARBA00023015"/>
    </source>
</evidence>
<keyword evidence="3" id="KW-0731">Sigma factor</keyword>
<accession>A0A0F5JJB0</accession>
<dbReference type="HOGENOM" id="CLU_047691_4_3_10"/>
<sequence>MNKNHFLEDKQLLSAIRIADKNAYAFLFKKYYPILCAYGNKFIELKDAEEIVQDVMLWLWENRTTLQIETSLSQYLFRSVYHRAMNRLESKQAQNRADTLFYEQMQEMLQDTDYYQIEELTKRIKEAIDKLPESYRESFVMHRFQNMSYKEIGTQLGISHKTVDYRIQQALKLLRIELKDYLPIILPFLMY</sequence>
<feature type="domain" description="RNA polymerase sigma factor 70 region 4 type 2" evidence="6">
    <location>
        <begin position="123"/>
        <end position="174"/>
    </location>
</feature>
<dbReference type="InterPro" id="IPR013324">
    <property type="entry name" value="RNA_pol_sigma_r3/r4-like"/>
</dbReference>
<evidence type="ECO:0000313" key="7">
    <source>
        <dbReference type="EMBL" id="KKB57906.1"/>
    </source>
</evidence>
<feature type="domain" description="RNA polymerase sigma-70 region 2" evidence="5">
    <location>
        <begin position="27"/>
        <end position="92"/>
    </location>
</feature>
<dbReference type="STRING" id="1203610.HMPREF1536_01715"/>
<dbReference type="InterPro" id="IPR014284">
    <property type="entry name" value="RNA_pol_sigma-70_dom"/>
</dbReference>
<evidence type="ECO:0000259" key="6">
    <source>
        <dbReference type="Pfam" id="PF08281"/>
    </source>
</evidence>
<name>A0A0F5JJB0_9BACT</name>
<evidence type="ECO:0000256" key="1">
    <source>
        <dbReference type="ARBA" id="ARBA00010641"/>
    </source>
</evidence>
<dbReference type="NCBIfam" id="TIGR02985">
    <property type="entry name" value="Sig70_bacteroi1"/>
    <property type="match status" value="1"/>
</dbReference>
<dbReference type="SUPFAM" id="SSF88659">
    <property type="entry name" value="Sigma3 and sigma4 domains of RNA polymerase sigma factors"/>
    <property type="match status" value="1"/>
</dbReference>
<dbReference type="InterPro" id="IPR013249">
    <property type="entry name" value="RNA_pol_sigma70_r4_t2"/>
</dbReference>
<evidence type="ECO:0000259" key="5">
    <source>
        <dbReference type="Pfam" id="PF04542"/>
    </source>
</evidence>
<dbReference type="PATRIC" id="fig|1203610.3.peg.1761"/>
<keyword evidence="8" id="KW-1185">Reference proteome</keyword>
<dbReference type="Pfam" id="PF08281">
    <property type="entry name" value="Sigma70_r4_2"/>
    <property type="match status" value="1"/>
</dbReference>
<dbReference type="InterPro" id="IPR036388">
    <property type="entry name" value="WH-like_DNA-bd_sf"/>
</dbReference>
<keyword evidence="2" id="KW-0805">Transcription regulation</keyword>
<dbReference type="GO" id="GO:0016987">
    <property type="term" value="F:sigma factor activity"/>
    <property type="evidence" value="ECO:0007669"/>
    <property type="project" value="UniProtKB-KW"/>
</dbReference>
<dbReference type="PANTHER" id="PTHR43133:SF46">
    <property type="entry name" value="RNA POLYMERASE SIGMA-70 FACTOR ECF SUBFAMILY"/>
    <property type="match status" value="1"/>
</dbReference>
<dbReference type="Gene3D" id="1.10.10.10">
    <property type="entry name" value="Winged helix-like DNA-binding domain superfamily/Winged helix DNA-binding domain"/>
    <property type="match status" value="1"/>
</dbReference>
<proteinExistence type="inferred from homology"/>
<comment type="caution">
    <text evidence="7">The sequence shown here is derived from an EMBL/GenBank/DDBJ whole genome shotgun (WGS) entry which is preliminary data.</text>
</comment>
<dbReference type="CDD" id="cd06171">
    <property type="entry name" value="Sigma70_r4"/>
    <property type="match status" value="1"/>
</dbReference>
<evidence type="ECO:0000313" key="8">
    <source>
        <dbReference type="Proteomes" id="UP000033035"/>
    </source>
</evidence>
<protein>
    <submittedName>
        <fullName evidence="7">RNA polymerase sigma-70 factor</fullName>
    </submittedName>
</protein>
<dbReference type="SUPFAM" id="SSF88946">
    <property type="entry name" value="Sigma2 domain of RNA polymerase sigma factors"/>
    <property type="match status" value="1"/>
</dbReference>
<dbReference type="RefSeq" id="WP_028726606.1">
    <property type="nucleotide sequence ID" value="NZ_AUAE01000009.1"/>
</dbReference>
<evidence type="ECO:0000256" key="3">
    <source>
        <dbReference type="ARBA" id="ARBA00023082"/>
    </source>
</evidence>
<dbReference type="InterPro" id="IPR013325">
    <property type="entry name" value="RNA_pol_sigma_r2"/>
</dbReference>
<dbReference type="GO" id="GO:0003677">
    <property type="term" value="F:DNA binding"/>
    <property type="evidence" value="ECO:0007669"/>
    <property type="project" value="InterPro"/>
</dbReference>
<dbReference type="EMBL" id="AQHW01000011">
    <property type="protein sequence ID" value="KKB57906.1"/>
    <property type="molecule type" value="Genomic_DNA"/>
</dbReference>
<dbReference type="PANTHER" id="PTHR43133">
    <property type="entry name" value="RNA POLYMERASE ECF-TYPE SIGMA FACTO"/>
    <property type="match status" value="1"/>
</dbReference>
<dbReference type="InterPro" id="IPR007627">
    <property type="entry name" value="RNA_pol_sigma70_r2"/>
</dbReference>
<keyword evidence="4" id="KW-0804">Transcription</keyword>
<dbReference type="Gene3D" id="1.10.1740.10">
    <property type="match status" value="1"/>
</dbReference>